<keyword evidence="5 9" id="KW-0671">Queuosine biosynthesis</keyword>
<dbReference type="PANTHER" id="PTHR30002">
    <property type="entry name" value="EPOXYQUEUOSINE REDUCTASE"/>
    <property type="match status" value="1"/>
</dbReference>
<keyword evidence="4 9" id="KW-0479">Metal-binding</keyword>
<evidence type="ECO:0000313" key="11">
    <source>
        <dbReference type="EMBL" id="HER96711.1"/>
    </source>
</evidence>
<feature type="binding site" evidence="9">
    <location>
        <position position="202"/>
    </location>
    <ligand>
        <name>[4Fe-4S] cluster</name>
        <dbReference type="ChEBI" id="CHEBI:49883"/>
        <label>2</label>
    </ligand>
</feature>
<dbReference type="NCBIfam" id="TIGR00276">
    <property type="entry name" value="tRNA epoxyqueuosine(34) reductase QueG"/>
    <property type="match status" value="1"/>
</dbReference>
<dbReference type="EMBL" id="DSGB01000006">
    <property type="protein sequence ID" value="HER96711.1"/>
    <property type="molecule type" value="Genomic_DNA"/>
</dbReference>
<comment type="caution">
    <text evidence="9">Lacks conserved residue(s) required for the propagation of feature annotation.</text>
</comment>
<dbReference type="InterPro" id="IPR017896">
    <property type="entry name" value="4Fe4S_Fe-S-bd"/>
</dbReference>
<feature type="domain" description="4Fe-4S ferredoxin-type" evidence="10">
    <location>
        <begin position="182"/>
        <end position="212"/>
    </location>
</feature>
<proteinExistence type="inferred from homology"/>
<feature type="binding site" evidence="9">
    <location>
        <position position="220"/>
    </location>
    <ligand>
        <name>cob(II)alamin</name>
        <dbReference type="ChEBI" id="CHEBI:16304"/>
    </ligand>
</feature>
<evidence type="ECO:0000256" key="7">
    <source>
        <dbReference type="ARBA" id="ARBA00023004"/>
    </source>
</evidence>
<reference evidence="11" key="1">
    <citation type="journal article" date="2020" name="mSystems">
        <title>Genome- and Community-Level Interaction Insights into Carbon Utilization and Element Cycling Functions of Hydrothermarchaeota in Hydrothermal Sediment.</title>
        <authorList>
            <person name="Zhou Z."/>
            <person name="Liu Y."/>
            <person name="Xu W."/>
            <person name="Pan J."/>
            <person name="Luo Z.H."/>
            <person name="Li M."/>
        </authorList>
    </citation>
    <scope>NUCLEOTIDE SEQUENCE [LARGE SCALE GENOMIC DNA]</scope>
    <source>
        <strain evidence="11">SpSt-143</strain>
    </source>
</reference>
<dbReference type="InterPro" id="IPR013542">
    <property type="entry name" value="QueG_DUF1730"/>
</dbReference>
<feature type="binding site" evidence="9">
    <location>
        <begin position="246"/>
        <end position="247"/>
    </location>
    <ligand>
        <name>cob(II)alamin</name>
        <dbReference type="ChEBI" id="CHEBI:16304"/>
    </ligand>
</feature>
<comment type="function">
    <text evidence="9">Catalyzes the conversion of epoxyqueuosine (oQ) to queuosine (Q), which is a hypermodified base found in the wobble positions of tRNA(Asp), tRNA(Asn), tRNA(His) and tRNA(Tyr).</text>
</comment>
<comment type="cofactor">
    <cofactor evidence="9">
        <name>[4Fe-4S] cluster</name>
        <dbReference type="ChEBI" id="CHEBI:49883"/>
    </cofactor>
    <text evidence="9">Binds 2 [4Fe-4S] clusters per monomer.</text>
</comment>
<dbReference type="PANTHER" id="PTHR30002:SF4">
    <property type="entry name" value="EPOXYQUEUOSINE REDUCTASE"/>
    <property type="match status" value="1"/>
</dbReference>
<dbReference type="PROSITE" id="PS51379">
    <property type="entry name" value="4FE4S_FER_2"/>
    <property type="match status" value="1"/>
</dbReference>
<sequence>MPGFDVHAQQRLAQALKQEARRLGFDACGISKAEPLDEEARRLEAWLKAGFHGSMHWMENHFDKRIDPTKLVEGAQSIISVLHNYYQPVAHDPSPETGKISRYAWGDDYHEVLKEKLYQLFAWLQAQVGEVHGRAFVDSAPVMDKAWARRSGLGWMGKNTNLINRRMGSFFFIGELIVDVPLPPDGPIPDYCGSCTRCIDACPTGALVQPYVLDARRCISYLTIEHRSDDIPAELQEKMGNWIFGCDICQDVCPWNKFKYATSEPRFMPRPGLPDTPLHRWEELDLEAFRKKFRKSAVQRAKFEGFKRNVRIALQNAHPVLRPGSF</sequence>
<dbReference type="FunFam" id="3.30.70.20:FF:000037">
    <property type="entry name" value="Epoxyqueuosine reductase"/>
    <property type="match status" value="1"/>
</dbReference>
<comment type="similarity">
    <text evidence="9">Belongs to the QueG family.</text>
</comment>
<dbReference type="GO" id="GO:0052693">
    <property type="term" value="F:epoxyqueuosine reductase activity"/>
    <property type="evidence" value="ECO:0007669"/>
    <property type="project" value="UniProtKB-UniRule"/>
</dbReference>
<feature type="binding site" evidence="9">
    <location>
        <position position="65"/>
    </location>
    <ligand>
        <name>cob(II)alamin</name>
        <dbReference type="ChEBI" id="CHEBI:16304"/>
    </ligand>
</feature>
<keyword evidence="9" id="KW-0846">Cobalamin</keyword>
<evidence type="ECO:0000256" key="3">
    <source>
        <dbReference type="ARBA" id="ARBA00022694"/>
    </source>
</evidence>
<keyword evidence="3 9" id="KW-0819">tRNA processing</keyword>
<dbReference type="HAMAP" id="MF_00916">
    <property type="entry name" value="QueG"/>
    <property type="match status" value="1"/>
</dbReference>
<dbReference type="GO" id="GO:0031419">
    <property type="term" value="F:cobalamin binding"/>
    <property type="evidence" value="ECO:0007669"/>
    <property type="project" value="UniProtKB-KW"/>
</dbReference>
<dbReference type="EC" id="1.17.99.6" evidence="9"/>
<comment type="catalytic activity">
    <reaction evidence="9">
        <text>epoxyqueuosine(34) in tRNA + AH2 = queuosine(34) in tRNA + A + H2O</text>
        <dbReference type="Rhea" id="RHEA:32159"/>
        <dbReference type="Rhea" id="RHEA-COMP:18571"/>
        <dbReference type="Rhea" id="RHEA-COMP:18582"/>
        <dbReference type="ChEBI" id="CHEBI:13193"/>
        <dbReference type="ChEBI" id="CHEBI:15377"/>
        <dbReference type="ChEBI" id="CHEBI:17499"/>
        <dbReference type="ChEBI" id="CHEBI:194431"/>
        <dbReference type="ChEBI" id="CHEBI:194443"/>
        <dbReference type="EC" id="1.17.99.6"/>
    </reaction>
</comment>
<dbReference type="InterPro" id="IPR004453">
    <property type="entry name" value="QueG"/>
</dbReference>
<feature type="active site" description="Proton donor" evidence="9">
    <location>
        <position position="138"/>
    </location>
</feature>
<evidence type="ECO:0000256" key="1">
    <source>
        <dbReference type="ARBA" id="ARBA00022485"/>
    </source>
</evidence>
<dbReference type="GO" id="GO:0051539">
    <property type="term" value="F:4 iron, 4 sulfur cluster binding"/>
    <property type="evidence" value="ECO:0007669"/>
    <property type="project" value="UniProtKB-KW"/>
</dbReference>
<evidence type="ECO:0000256" key="8">
    <source>
        <dbReference type="ARBA" id="ARBA00023014"/>
    </source>
</evidence>
<feature type="binding site" evidence="9">
    <location>
        <position position="195"/>
    </location>
    <ligand>
        <name>[4Fe-4S] cluster</name>
        <dbReference type="ChEBI" id="CHEBI:49883"/>
        <label>1</label>
    </ligand>
</feature>
<dbReference type="GO" id="GO:0005737">
    <property type="term" value="C:cytoplasm"/>
    <property type="evidence" value="ECO:0007669"/>
    <property type="project" value="UniProtKB-SubCell"/>
</dbReference>
<organism evidence="11">
    <name type="scientific">Rhodothermus marinus</name>
    <name type="common">Rhodothermus obamensis</name>
    <dbReference type="NCBI Taxonomy" id="29549"/>
    <lineage>
        <taxon>Bacteria</taxon>
        <taxon>Pseudomonadati</taxon>
        <taxon>Rhodothermota</taxon>
        <taxon>Rhodothermia</taxon>
        <taxon>Rhodothermales</taxon>
        <taxon>Rhodothermaceae</taxon>
        <taxon>Rhodothermus</taxon>
    </lineage>
</organism>
<comment type="cofactor">
    <cofactor evidence="9">
        <name>cob(II)alamin</name>
        <dbReference type="ChEBI" id="CHEBI:16304"/>
    </cofactor>
</comment>
<evidence type="ECO:0000259" key="10">
    <source>
        <dbReference type="PROSITE" id="PS51379"/>
    </source>
</evidence>
<feature type="binding site" evidence="9">
    <location>
        <position position="192"/>
    </location>
    <ligand>
        <name>[4Fe-4S] cluster</name>
        <dbReference type="ChEBI" id="CHEBI:49883"/>
        <label>1</label>
    </ligand>
</feature>
<dbReference type="AlphaFoldDB" id="A0A7V2F6T1"/>
<feature type="binding site" evidence="9">
    <location>
        <position position="249"/>
    </location>
    <ligand>
        <name>[4Fe-4S] cluster</name>
        <dbReference type="ChEBI" id="CHEBI:49883"/>
        <label>2</label>
    </ligand>
</feature>
<evidence type="ECO:0000256" key="4">
    <source>
        <dbReference type="ARBA" id="ARBA00022723"/>
    </source>
</evidence>
<name>A0A7V2F6T1_RHOMR</name>
<comment type="subunit">
    <text evidence="9">Monomer.</text>
</comment>
<keyword evidence="2 9" id="KW-0963">Cytoplasm</keyword>
<accession>A0A7V2F6T1</accession>
<comment type="caution">
    <text evidence="11">The sequence shown here is derived from an EMBL/GenBank/DDBJ whole genome shotgun (WGS) entry which is preliminary data.</text>
</comment>
<feature type="binding site" evidence="9">
    <location>
        <position position="218"/>
    </location>
    <ligand>
        <name>[4Fe-4S] cluster</name>
        <dbReference type="ChEBI" id="CHEBI:49883"/>
        <label>2</label>
    </ligand>
</feature>
<evidence type="ECO:0000256" key="2">
    <source>
        <dbReference type="ARBA" id="ARBA00022490"/>
    </source>
</evidence>
<protein>
    <recommendedName>
        <fullName evidence="9">Epoxyqueuosine reductase</fullName>
        <ecNumber evidence="9">1.17.99.6</ecNumber>
    </recommendedName>
    <alternativeName>
        <fullName evidence="9">Queuosine biosynthesis protein QueG</fullName>
    </alternativeName>
</protein>
<evidence type="ECO:0000256" key="5">
    <source>
        <dbReference type="ARBA" id="ARBA00022785"/>
    </source>
</evidence>
<keyword evidence="6 9" id="KW-0560">Oxidoreductase</keyword>
<feature type="binding site" evidence="9">
    <location>
        <position position="253"/>
    </location>
    <ligand>
        <name>[4Fe-4S] cluster</name>
        <dbReference type="ChEBI" id="CHEBI:49883"/>
        <label>1</label>
    </ligand>
</feature>
<keyword evidence="9" id="KW-0170">Cobalt</keyword>
<dbReference type="Pfam" id="PF08331">
    <property type="entry name" value="QueG_DUF1730"/>
    <property type="match status" value="1"/>
</dbReference>
<dbReference type="PROSITE" id="PS00198">
    <property type="entry name" value="4FE4S_FER_1"/>
    <property type="match status" value="1"/>
</dbReference>
<dbReference type="Pfam" id="PF13484">
    <property type="entry name" value="Fer4_16"/>
    <property type="match status" value="1"/>
</dbReference>
<feature type="binding site" evidence="9">
    <location>
        <position position="138"/>
    </location>
    <ligand>
        <name>cob(II)alamin</name>
        <dbReference type="ChEBI" id="CHEBI:16304"/>
    </ligand>
</feature>
<dbReference type="SUPFAM" id="SSF46548">
    <property type="entry name" value="alpha-helical ferredoxin"/>
    <property type="match status" value="1"/>
</dbReference>
<comment type="pathway">
    <text evidence="9">tRNA modification; tRNA-queuosine biosynthesis.</text>
</comment>
<gene>
    <name evidence="9 11" type="primary">queG</name>
    <name evidence="11" type="ORF">ENO59_09390</name>
</gene>
<dbReference type="InterPro" id="IPR017900">
    <property type="entry name" value="4Fe4S_Fe_S_CS"/>
</dbReference>
<keyword evidence="1 9" id="KW-0004">4Fe-4S</keyword>
<evidence type="ECO:0000256" key="9">
    <source>
        <dbReference type="HAMAP-Rule" id="MF_00916"/>
    </source>
</evidence>
<evidence type="ECO:0000256" key="6">
    <source>
        <dbReference type="ARBA" id="ARBA00023002"/>
    </source>
</evidence>
<feature type="binding site" evidence="9">
    <location>
        <position position="198"/>
    </location>
    <ligand>
        <name>[4Fe-4S] cluster</name>
        <dbReference type="ChEBI" id="CHEBI:49883"/>
        <label>1</label>
    </ligand>
</feature>
<feature type="binding site" evidence="9">
    <location>
        <position position="246"/>
    </location>
    <ligand>
        <name>[4Fe-4S] cluster</name>
        <dbReference type="ChEBI" id="CHEBI:49883"/>
        <label>2</label>
    </ligand>
</feature>
<feature type="binding site" evidence="9">
    <location>
        <position position="162"/>
    </location>
    <ligand>
        <name>cob(II)alamin</name>
        <dbReference type="ChEBI" id="CHEBI:16304"/>
    </ligand>
</feature>
<dbReference type="GO" id="GO:0046872">
    <property type="term" value="F:metal ion binding"/>
    <property type="evidence" value="ECO:0007669"/>
    <property type="project" value="UniProtKB-KW"/>
</dbReference>
<feature type="binding site" evidence="9">
    <location>
        <position position="159"/>
    </location>
    <ligand>
        <name>cob(II)alamin</name>
        <dbReference type="ChEBI" id="CHEBI:16304"/>
    </ligand>
</feature>
<dbReference type="GO" id="GO:0008616">
    <property type="term" value="P:tRNA queuosine(34) biosynthetic process"/>
    <property type="evidence" value="ECO:0007669"/>
    <property type="project" value="UniProtKB-UniRule"/>
</dbReference>
<feature type="binding site" evidence="9">
    <location>
        <position position="173"/>
    </location>
    <ligand>
        <name>cob(II)alamin</name>
        <dbReference type="ChEBI" id="CHEBI:16304"/>
    </ligand>
</feature>
<keyword evidence="8 9" id="KW-0411">Iron-sulfur</keyword>
<keyword evidence="7 9" id="KW-0408">Iron</keyword>
<dbReference type="UniPathway" id="UPA00392"/>
<comment type="subcellular location">
    <subcellularLocation>
        <location evidence="9">Cytoplasm</location>
    </subcellularLocation>
</comment>
<dbReference type="Gene3D" id="3.30.70.20">
    <property type="match status" value="1"/>
</dbReference>